<dbReference type="KEGG" id="srt:Srot_2112"/>
<dbReference type="STRING" id="640132.Srot_2112"/>
<dbReference type="RefSeq" id="WP_013139018.1">
    <property type="nucleotide sequence ID" value="NC_014168.1"/>
</dbReference>
<dbReference type="InterPro" id="IPR014729">
    <property type="entry name" value="Rossmann-like_a/b/a_fold"/>
</dbReference>
<organism evidence="1 2">
    <name type="scientific">Segniliparus rotundus (strain ATCC BAA-972 / CDC 1076 / CIP 108378 / DSM 44985 / JCM 13578)</name>
    <dbReference type="NCBI Taxonomy" id="640132"/>
    <lineage>
        <taxon>Bacteria</taxon>
        <taxon>Bacillati</taxon>
        <taxon>Actinomycetota</taxon>
        <taxon>Actinomycetes</taxon>
        <taxon>Mycobacteriales</taxon>
        <taxon>Segniliparaceae</taxon>
        <taxon>Segniliparus</taxon>
    </lineage>
</organism>
<protein>
    <recommendedName>
        <fullName evidence="3">Phosphoadenosine phosphosulfate reductase</fullName>
    </recommendedName>
</protein>
<dbReference type="OrthoDB" id="5081882at2"/>
<dbReference type="SUPFAM" id="SSF52402">
    <property type="entry name" value="Adenine nucleotide alpha hydrolases-like"/>
    <property type="match status" value="1"/>
</dbReference>
<sequence>MPTVIKGQPTSAEVRAMLAAEGKTVMVAFSGGKDSVATVLALRDAGVQTELAYLYFVPGREPGEPLGFVKDGLDYLEDKLQQRIRRYPHPSLYRMLNAFTFTPPERCAIIEMARFPEVDDLEMWRVIRKDTGAAKDTWVADGVKAVDNPPRCIALTAQGLVKRNTRKVSPIADWLTKEVKGRIEAEGIALPVDYQWFGRSFDGIDHRFLKPVKDNAPEDYAQILEWFPLAELEILRHEFFDGPQVV</sequence>
<dbReference type="EMBL" id="CP001958">
    <property type="protein sequence ID" value="ADG98566.1"/>
    <property type="molecule type" value="Genomic_DNA"/>
</dbReference>
<evidence type="ECO:0000313" key="2">
    <source>
        <dbReference type="Proteomes" id="UP000002247"/>
    </source>
</evidence>
<evidence type="ECO:0000313" key="1">
    <source>
        <dbReference type="EMBL" id="ADG98566.1"/>
    </source>
</evidence>
<gene>
    <name evidence="1" type="ordered locus">Srot_2112</name>
</gene>
<keyword evidence="2" id="KW-1185">Reference proteome</keyword>
<proteinExistence type="predicted"/>
<dbReference type="Gene3D" id="3.40.50.620">
    <property type="entry name" value="HUPs"/>
    <property type="match status" value="1"/>
</dbReference>
<evidence type="ECO:0008006" key="3">
    <source>
        <dbReference type="Google" id="ProtNLM"/>
    </source>
</evidence>
<accession>D6Z9D6</accession>
<dbReference type="AlphaFoldDB" id="D6Z9D6"/>
<dbReference type="Proteomes" id="UP000002247">
    <property type="component" value="Chromosome"/>
</dbReference>
<name>D6Z9D6_SEGRD</name>
<dbReference type="eggNOG" id="COG0175">
    <property type="taxonomic scope" value="Bacteria"/>
</dbReference>
<reference evidence="1 2" key="1">
    <citation type="journal article" date="2010" name="Stand. Genomic Sci.">
        <title>Complete genome sequence of Segniliparus rotundus type strain (CDC 1076).</title>
        <authorList>
            <person name="Sikorski J."/>
            <person name="Lapidus A."/>
            <person name="Copeland A."/>
            <person name="Misra M."/>
            <person name="Glavina Del Rio T."/>
            <person name="Nolan M."/>
            <person name="Lucas S."/>
            <person name="Chen F."/>
            <person name="Tice H."/>
            <person name="Cheng J.F."/>
            <person name="Jando M."/>
            <person name="Schneider S."/>
            <person name="Bruce D."/>
            <person name="Goodwin L."/>
            <person name="Pitluck S."/>
            <person name="Liolios K."/>
            <person name="Mikhailova N."/>
            <person name="Pati A."/>
            <person name="Ivanova N."/>
            <person name="Mavromatis K."/>
            <person name="Chen A."/>
            <person name="Palaniappan K."/>
            <person name="Chertkov O."/>
            <person name="Land M."/>
            <person name="Hauser L."/>
            <person name="Chang Y.J."/>
            <person name="Jeffries C.D."/>
            <person name="Brettin T."/>
            <person name="Detter J.C."/>
            <person name="Han C."/>
            <person name="Rohde M."/>
            <person name="Goker M."/>
            <person name="Bristow J."/>
            <person name="Eisen J.A."/>
            <person name="Markowitz V."/>
            <person name="Hugenholtz P."/>
            <person name="Kyrpides N.C."/>
            <person name="Klenk H.P."/>
        </authorList>
    </citation>
    <scope>NUCLEOTIDE SEQUENCE [LARGE SCALE GENOMIC DNA]</scope>
    <source>
        <strain evidence="2">ATCC BAA-972 / CDC 1076 / CIP 108378 / DSM 44985 / JCM 13578</strain>
    </source>
</reference>
<dbReference type="HOGENOM" id="CLU_104500_0_0_11"/>